<gene>
    <name evidence="1" type="ORF">DFR50_106151</name>
</gene>
<dbReference type="AlphaFoldDB" id="A0A366FR36"/>
<dbReference type="OrthoDB" id="8558647at2"/>
<dbReference type="EMBL" id="QNRK01000006">
    <property type="protein sequence ID" value="RBP16189.1"/>
    <property type="molecule type" value="Genomic_DNA"/>
</dbReference>
<evidence type="ECO:0000313" key="1">
    <source>
        <dbReference type="EMBL" id="RBP16189.1"/>
    </source>
</evidence>
<accession>A0A366FR36</accession>
<comment type="caution">
    <text evidence="1">The sequence shown here is derived from an EMBL/GenBank/DDBJ whole genome shotgun (WGS) entry which is preliminary data.</text>
</comment>
<name>A0A366FR36_9HYPH</name>
<reference evidence="1 2" key="1">
    <citation type="submission" date="2018-06" db="EMBL/GenBank/DDBJ databases">
        <title>Genomic Encyclopedia of Type Strains, Phase IV (KMG-IV): sequencing the most valuable type-strain genomes for metagenomic binning, comparative biology and taxonomic classification.</title>
        <authorList>
            <person name="Goeker M."/>
        </authorList>
    </citation>
    <scope>NUCLEOTIDE SEQUENCE [LARGE SCALE GENOMIC DNA]</scope>
    <source>
        <strain evidence="1 2">DSM 24875</strain>
    </source>
</reference>
<keyword evidence="2" id="KW-1185">Reference proteome</keyword>
<organism evidence="1 2">
    <name type="scientific">Roseiarcus fermentans</name>
    <dbReference type="NCBI Taxonomy" id="1473586"/>
    <lineage>
        <taxon>Bacteria</taxon>
        <taxon>Pseudomonadati</taxon>
        <taxon>Pseudomonadota</taxon>
        <taxon>Alphaproteobacteria</taxon>
        <taxon>Hyphomicrobiales</taxon>
        <taxon>Roseiarcaceae</taxon>
        <taxon>Roseiarcus</taxon>
    </lineage>
</organism>
<dbReference type="RefSeq" id="WP_113888511.1">
    <property type="nucleotide sequence ID" value="NZ_QNRK01000006.1"/>
</dbReference>
<proteinExistence type="predicted"/>
<dbReference type="Proteomes" id="UP000253529">
    <property type="component" value="Unassembled WGS sequence"/>
</dbReference>
<protein>
    <recommendedName>
        <fullName evidence="3">HAF family extracellular repeat protein</fullName>
    </recommendedName>
</protein>
<sequence>MRPTVLFPLASLVGLIAATPSTSTEAGSRFAPLKLPGAASGFNDLDQIVGTYDDANGVSHGYLYWHGRTVALDAPHAMSTSLAGVNDLGQIVGTYVTAA</sequence>
<evidence type="ECO:0000313" key="2">
    <source>
        <dbReference type="Proteomes" id="UP000253529"/>
    </source>
</evidence>
<evidence type="ECO:0008006" key="3">
    <source>
        <dbReference type="Google" id="ProtNLM"/>
    </source>
</evidence>